<dbReference type="EMBL" id="JAMGBE010000001">
    <property type="protein sequence ID" value="MCL6728995.1"/>
    <property type="molecule type" value="Genomic_DNA"/>
</dbReference>
<protein>
    <submittedName>
        <fullName evidence="2">Uncharacterized protein</fullName>
    </submittedName>
</protein>
<keyword evidence="3" id="KW-1185">Reference proteome</keyword>
<evidence type="ECO:0000256" key="1">
    <source>
        <dbReference type="SAM" id="Phobius"/>
    </source>
</evidence>
<organism evidence="2 3">
    <name type="scientific">Sphingomonas hankyongi</name>
    <dbReference type="NCBI Taxonomy" id="2908209"/>
    <lineage>
        <taxon>Bacteria</taxon>
        <taxon>Pseudomonadati</taxon>
        <taxon>Pseudomonadota</taxon>
        <taxon>Alphaproteobacteria</taxon>
        <taxon>Sphingomonadales</taxon>
        <taxon>Sphingomonadaceae</taxon>
        <taxon>Sphingomonas</taxon>
    </lineage>
</organism>
<keyword evidence="1" id="KW-0812">Transmembrane</keyword>
<evidence type="ECO:0000313" key="3">
    <source>
        <dbReference type="Proteomes" id="UP001165342"/>
    </source>
</evidence>
<gene>
    <name evidence="2" type="ORF">LZ538_02860</name>
</gene>
<feature type="transmembrane region" description="Helical" evidence="1">
    <location>
        <begin position="64"/>
        <end position="85"/>
    </location>
</feature>
<comment type="caution">
    <text evidence="2">The sequence shown here is derived from an EMBL/GenBank/DDBJ whole genome shotgun (WGS) entry which is preliminary data.</text>
</comment>
<reference evidence="2" key="1">
    <citation type="submission" date="2022-05" db="EMBL/GenBank/DDBJ databases">
        <authorList>
            <person name="Jo J.-H."/>
            <person name="Im W.-T."/>
        </authorList>
    </citation>
    <scope>NUCLEOTIDE SEQUENCE</scope>
    <source>
        <strain evidence="2">SE220</strain>
    </source>
</reference>
<accession>A0ABT0RZF5</accession>
<dbReference type="RefSeq" id="WP_249830485.1">
    <property type="nucleotide sequence ID" value="NZ_JAMGBE010000001.1"/>
</dbReference>
<sequence>MTVLLGSVAGATIVAASIFGLPDSGEWIGAVLVTALVALMALPFVALGLGIFGVPLTTLLDRRAYRWWGGTIAVLLGAIVGKLMFLVMDTLLRFNGWFPGVSEPGIAFGAPTAFAWWLIMRNRLSARE</sequence>
<name>A0ABT0RZF5_9SPHN</name>
<dbReference type="Proteomes" id="UP001165342">
    <property type="component" value="Unassembled WGS sequence"/>
</dbReference>
<feature type="transmembrane region" description="Helical" evidence="1">
    <location>
        <begin position="97"/>
        <end position="119"/>
    </location>
</feature>
<feature type="transmembrane region" description="Helical" evidence="1">
    <location>
        <begin position="30"/>
        <end position="52"/>
    </location>
</feature>
<keyword evidence="1" id="KW-0472">Membrane</keyword>
<keyword evidence="1" id="KW-1133">Transmembrane helix</keyword>
<evidence type="ECO:0000313" key="2">
    <source>
        <dbReference type="EMBL" id="MCL6728995.1"/>
    </source>
</evidence>
<proteinExistence type="predicted"/>